<name>A0A0U3DY30_9CREN</name>
<dbReference type="OrthoDB" id="24239at2157"/>
<evidence type="ECO:0008006" key="3">
    <source>
        <dbReference type="Google" id="ProtNLM"/>
    </source>
</evidence>
<dbReference type="SUPFAM" id="SSF52540">
    <property type="entry name" value="P-loop containing nucleoside triphosphate hydrolases"/>
    <property type="match status" value="1"/>
</dbReference>
<dbReference type="Gene3D" id="3.40.50.300">
    <property type="entry name" value="P-loop containing nucleotide triphosphate hydrolases"/>
    <property type="match status" value="1"/>
</dbReference>
<evidence type="ECO:0000313" key="1">
    <source>
        <dbReference type="EMBL" id="ALU12394.1"/>
    </source>
</evidence>
<reference evidence="1 2" key="1">
    <citation type="submission" date="2013-11" db="EMBL/GenBank/DDBJ databases">
        <title>Comparative genomics of Ignicoccus.</title>
        <authorList>
            <person name="Podar M."/>
        </authorList>
    </citation>
    <scope>NUCLEOTIDE SEQUENCE [LARGE SCALE GENOMIC DNA]</scope>
    <source>
        <strain evidence="1 2">DSM 13165</strain>
    </source>
</reference>
<dbReference type="CDD" id="cd00009">
    <property type="entry name" value="AAA"/>
    <property type="match status" value="1"/>
</dbReference>
<accession>A0A0U3DY30</accession>
<keyword evidence="2" id="KW-1185">Reference proteome</keyword>
<gene>
    <name evidence="1" type="ORF">EYM_03200</name>
</gene>
<dbReference type="InterPro" id="IPR027417">
    <property type="entry name" value="P-loop_NTPase"/>
</dbReference>
<sequence>MEISVNEVIEMILKFMRSYQKTGETPGILLLGAPGIGKSEAIVESARIMANEMGLHFWIYESRKEPEKPLSETFTLVALRLDMIKPEDLTGIPQIHGDEEVFDYKLPRWVKVLRESAGGMLFLDEFTNVADDTLMSAAFEILLNKSVNMYKFNKLVVAAGNPPEYSTLARPLPLPLLSGRLAVFYVRAPKLEEWLDYMQEKYGENWAPEVYSFLVQHPNLFLSVPSEGEGLEPFPTPRAWSKLAIELQTSWRDEIDKLREESPVESSAHARSKKVGIAGKLTALASAFVGKEAGTLFVAWLRVKPPSLEDVLKSPELIKELNEEQKYMLITQLVNSLNRPKWKDRTYYVINAFNKVNEVKYAVMALRLLPKKKRSEFMSYLKDRDKKLWNKLNFELRLARVWH</sequence>
<evidence type="ECO:0000313" key="2">
    <source>
        <dbReference type="Proteomes" id="UP000060778"/>
    </source>
</evidence>
<dbReference type="Proteomes" id="UP000060778">
    <property type="component" value="Chromosome"/>
</dbReference>
<organism evidence="1 2">
    <name type="scientific">Ignicoccus islandicus DSM 13165</name>
    <dbReference type="NCBI Taxonomy" id="940295"/>
    <lineage>
        <taxon>Archaea</taxon>
        <taxon>Thermoproteota</taxon>
        <taxon>Thermoprotei</taxon>
        <taxon>Desulfurococcales</taxon>
        <taxon>Desulfurococcaceae</taxon>
        <taxon>Ignicoccus</taxon>
    </lineage>
</organism>
<proteinExistence type="predicted"/>
<dbReference type="AlphaFoldDB" id="A0A0U3DY30"/>
<dbReference type="STRING" id="940295.EYM_03200"/>
<dbReference type="EMBL" id="CP006867">
    <property type="protein sequence ID" value="ALU12394.1"/>
    <property type="molecule type" value="Genomic_DNA"/>
</dbReference>
<dbReference type="RefSeq" id="WP_075049627.1">
    <property type="nucleotide sequence ID" value="NZ_CP006867.1"/>
</dbReference>
<protein>
    <recommendedName>
        <fullName evidence="3">AAA+ ATPase domain-containing protein</fullName>
    </recommendedName>
</protein>
<dbReference type="GeneID" id="30680034"/>
<dbReference type="KEGG" id="iis:EYM_03200"/>